<dbReference type="Pfam" id="PF09084">
    <property type="entry name" value="NMT1"/>
    <property type="match status" value="1"/>
</dbReference>
<reference evidence="2" key="1">
    <citation type="submission" date="2018-05" db="EMBL/GenBank/DDBJ databases">
        <authorList>
            <person name="Lanie J.A."/>
            <person name="Ng W.-L."/>
            <person name="Kazmierczak K.M."/>
            <person name="Andrzejewski T.M."/>
            <person name="Davidsen T.M."/>
            <person name="Wayne K.J."/>
            <person name="Tettelin H."/>
            <person name="Glass J.I."/>
            <person name="Rusch D."/>
            <person name="Podicherti R."/>
            <person name="Tsui H.-C.T."/>
            <person name="Winkler M.E."/>
        </authorList>
    </citation>
    <scope>NUCLEOTIDE SEQUENCE</scope>
</reference>
<evidence type="ECO:0000313" key="2">
    <source>
        <dbReference type="EMBL" id="SVB93337.1"/>
    </source>
</evidence>
<dbReference type="PANTHER" id="PTHR30024">
    <property type="entry name" value="ALIPHATIC SULFONATES-BINDING PROTEIN-RELATED"/>
    <property type="match status" value="1"/>
</dbReference>
<dbReference type="SUPFAM" id="SSF53850">
    <property type="entry name" value="Periplasmic binding protein-like II"/>
    <property type="match status" value="1"/>
</dbReference>
<dbReference type="AlphaFoldDB" id="A0A382I2A7"/>
<feature type="domain" description="SsuA/THI5-like" evidence="1">
    <location>
        <begin position="58"/>
        <end position="145"/>
    </location>
</feature>
<name>A0A382I2A7_9ZZZZ</name>
<dbReference type="EMBL" id="UINC01064557">
    <property type="protein sequence ID" value="SVB93337.1"/>
    <property type="molecule type" value="Genomic_DNA"/>
</dbReference>
<evidence type="ECO:0000259" key="1">
    <source>
        <dbReference type="Pfam" id="PF09084"/>
    </source>
</evidence>
<dbReference type="Gene3D" id="3.40.190.10">
    <property type="entry name" value="Periplasmic binding protein-like II"/>
    <property type="match status" value="1"/>
</dbReference>
<proteinExistence type="predicted"/>
<dbReference type="InterPro" id="IPR015168">
    <property type="entry name" value="SsuA/THI5"/>
</dbReference>
<organism evidence="2">
    <name type="scientific">marine metagenome</name>
    <dbReference type="NCBI Taxonomy" id="408172"/>
    <lineage>
        <taxon>unclassified sequences</taxon>
        <taxon>metagenomes</taxon>
        <taxon>ecological metagenomes</taxon>
    </lineage>
</organism>
<gene>
    <name evidence="2" type="ORF">METZ01_LOCUS246191</name>
</gene>
<accession>A0A382I2A7</accession>
<protein>
    <recommendedName>
        <fullName evidence="1">SsuA/THI5-like domain-containing protein</fullName>
    </recommendedName>
</protein>
<sequence length="307" mass="34258">MPDLSLQTAMVSYGHTKPLIDGTVNSDRVNLVHVPVSPIPTAFRRMVRGLEYDVSEMAMSTYLCALAHHKPITAFPAFVLRRFEHDEISYNTKSGIESPADLKGRRVGLRSYTFTPGVWARGILSDAYGVDSSQVTWVLYGDEHVAEYRAPNNVIPAFQGSDMVADLLSGKIDAAIRPGDVSSPDIKPLIPNAHEVAQDYFLQTGVYPISHAMVVKNELLESHPWLADELYNLFKAGKEQYLQHLNTANNLDPADQAMSRMKQIIGADPIPYGLESNRKSLQAFMNFNVQQGIIPEPFKWEDIFLPI</sequence>